<dbReference type="PANTHER" id="PTHR43179:SF7">
    <property type="entry name" value="RHAMNOSYLTRANSFERASE WBBL"/>
    <property type="match status" value="1"/>
</dbReference>
<reference evidence="2 3" key="1">
    <citation type="submission" date="2014-06" db="EMBL/GenBank/DDBJ databases">
        <authorList>
            <person name="Bishop-Lilly K.A."/>
            <person name="Broomall S.M."/>
            <person name="Chain P.S."/>
            <person name="Chertkov O."/>
            <person name="Coyne S.R."/>
            <person name="Daligault H.E."/>
            <person name="Davenport K.W."/>
            <person name="Erkkila T."/>
            <person name="Frey K.G."/>
            <person name="Gibbons H.S."/>
            <person name="Gu W."/>
            <person name="Jaissle J."/>
            <person name="Johnson S.L."/>
            <person name="Koroleva G.I."/>
            <person name="Ladner J.T."/>
            <person name="Lo C.-C."/>
            <person name="Minogue T.D."/>
            <person name="Munk C."/>
            <person name="Palacios G.F."/>
            <person name="Redden C.L."/>
            <person name="Rosenzweig C.N."/>
            <person name="Scholz M.B."/>
            <person name="Teshima H."/>
            <person name="Xu Y."/>
        </authorList>
    </citation>
    <scope>NUCLEOTIDE SEQUENCE [LARGE SCALE GENOMIC DNA]</scope>
    <source>
        <strain evidence="2 3">DWS 37UF10B-2</strain>
    </source>
</reference>
<dbReference type="AlphaFoldDB" id="A0AA88Z0P8"/>
<dbReference type="Proteomes" id="UP000029575">
    <property type="component" value="Unassembled WGS sequence"/>
</dbReference>
<proteinExistence type="predicted"/>
<accession>A0AA88Z0P8</accession>
<dbReference type="Gene3D" id="3.90.550.10">
    <property type="entry name" value="Spore Coat Polysaccharide Biosynthesis Protein SpsA, Chain A"/>
    <property type="match status" value="2"/>
</dbReference>
<organism evidence="2 3">
    <name type="scientific">Burkholderia cepacia</name>
    <name type="common">Pseudomonas cepacia</name>
    <dbReference type="NCBI Taxonomy" id="292"/>
    <lineage>
        <taxon>Bacteria</taxon>
        <taxon>Pseudomonadati</taxon>
        <taxon>Pseudomonadota</taxon>
        <taxon>Betaproteobacteria</taxon>
        <taxon>Burkholderiales</taxon>
        <taxon>Burkholderiaceae</taxon>
        <taxon>Burkholderia</taxon>
        <taxon>Burkholderia cepacia complex</taxon>
    </lineage>
</organism>
<dbReference type="CDD" id="cd04186">
    <property type="entry name" value="GT_2_like_c"/>
    <property type="match status" value="1"/>
</dbReference>
<keyword evidence="2" id="KW-0808">Transferase</keyword>
<evidence type="ECO:0000313" key="3">
    <source>
        <dbReference type="Proteomes" id="UP000029575"/>
    </source>
</evidence>
<name>A0AA88Z0P8_BURCE</name>
<feature type="domain" description="Glycosyltransferase 2-like" evidence="1">
    <location>
        <begin position="482"/>
        <end position="660"/>
    </location>
</feature>
<protein>
    <submittedName>
        <fullName evidence="2">Glycosyl transferase 2 family protein</fullName>
    </submittedName>
</protein>
<dbReference type="SUPFAM" id="SSF53448">
    <property type="entry name" value="Nucleotide-diphospho-sugar transferases"/>
    <property type="match status" value="2"/>
</dbReference>
<dbReference type="Pfam" id="PF00535">
    <property type="entry name" value="Glycos_transf_2"/>
    <property type="match status" value="2"/>
</dbReference>
<dbReference type="PANTHER" id="PTHR43179">
    <property type="entry name" value="RHAMNOSYLTRANSFERASE WBBL"/>
    <property type="match status" value="1"/>
</dbReference>
<dbReference type="EMBL" id="JPGD01000005">
    <property type="protein sequence ID" value="KGB98594.1"/>
    <property type="molecule type" value="Genomic_DNA"/>
</dbReference>
<evidence type="ECO:0000259" key="1">
    <source>
        <dbReference type="Pfam" id="PF00535"/>
    </source>
</evidence>
<gene>
    <name evidence="2" type="ORF">DM43_2597</name>
</gene>
<dbReference type="RefSeq" id="WP_230624897.1">
    <property type="nucleotide sequence ID" value="NZ_KN150854.1"/>
</dbReference>
<comment type="caution">
    <text evidence="2">The sequence shown here is derived from an EMBL/GenBank/DDBJ whole genome shotgun (WGS) entry which is preliminary data.</text>
</comment>
<dbReference type="GO" id="GO:0016740">
    <property type="term" value="F:transferase activity"/>
    <property type="evidence" value="ECO:0007669"/>
    <property type="project" value="UniProtKB-KW"/>
</dbReference>
<dbReference type="InterPro" id="IPR001173">
    <property type="entry name" value="Glyco_trans_2-like"/>
</dbReference>
<dbReference type="CDD" id="cd04184">
    <property type="entry name" value="GT2_RfbC_Mx_like"/>
    <property type="match status" value="1"/>
</dbReference>
<evidence type="ECO:0000313" key="2">
    <source>
        <dbReference type="EMBL" id="KGB98594.1"/>
    </source>
</evidence>
<dbReference type="InterPro" id="IPR029044">
    <property type="entry name" value="Nucleotide-diphossugar_trans"/>
</dbReference>
<feature type="domain" description="Glycosyltransferase 2-like" evidence="1">
    <location>
        <begin position="224"/>
        <end position="384"/>
    </location>
</feature>
<sequence>MKNLLLSLVRRTVRFKVNPVRDLAGSGATSCDWMSTGEHPVFDLKPESGGDVVPKGWVYIESRMIRRGAHLVARLHVDTGAGFSDVGSFVIPATRLGYVKHIVRIPPEARRLRLSPMRGEGSVRVEFLRITQITRVEKVVRMAEWVIGDLIKFKNTNQARKYNITWARLLTDLSGAYADCAKLRFHSAPMDYESYVRKFDTLRQSDIAEIRQHIASFARKPLISVLMPVCGVSIDCLKPTVESVLGQIYENWELCMVVDEGHDPDVASYLKFVSEREGRVKLVFRDVGGCVSNAANGALEMAAGEFTTIIGRNDVLSLHALYFVALKGGEIDGLNIIYSDKDEIDWGGIRSNEYFKSSWNPDLFFSHDLISHLAAYRTSVLREIGGFRAEFEGAQGYDLALRCVKVSAASQICHIPRVLYHSRRRSEPGCVDPGSGNGVDRAGQRALSDYFKDQLGVSIFCGHLPGTYRVRYPLPTPAPRVSVIIPTRDGGPLLKKCIHSLLHGTSYENLEIIVVDNQSKSRETVDYLQFLSTQGGVRVLKYDFPFNYSSINNFAVKYASGDTLCFLNDDVEASEPDWLKEMVSHARRPEIGAVGAKLLYADGFVQHAGVVMGIGGFAGHAHKLYPSTHPGYAGRAMLTQNFSAVTGACLVMRRDVFQAVGGFDEENLPVAFNDVDLCLRVREAGYRIVWTPYAVLYHYESYSRGDDQMSPEKRARFDREKNFMLSKWRTDELNDPYYNQNLTLDREDFSIADFPRVCDPWRVRLR</sequence>